<evidence type="ECO:0000313" key="7">
    <source>
        <dbReference type="Proteomes" id="UP000192727"/>
    </source>
</evidence>
<dbReference type="AlphaFoldDB" id="A0A1V0UZN2"/>
<keyword evidence="4" id="KW-1133">Transmembrane helix</keyword>
<evidence type="ECO:0000256" key="2">
    <source>
        <dbReference type="ARBA" id="ARBA00022475"/>
    </source>
</evidence>
<evidence type="ECO:0000256" key="5">
    <source>
        <dbReference type="ARBA" id="ARBA00023136"/>
    </source>
</evidence>
<organism evidence="6 7">
    <name type="scientific">Paenibacillus larvae subsp. pulvifaciens</name>
    <dbReference type="NCBI Taxonomy" id="1477"/>
    <lineage>
        <taxon>Bacteria</taxon>
        <taxon>Bacillati</taxon>
        <taxon>Bacillota</taxon>
        <taxon>Bacilli</taxon>
        <taxon>Bacillales</taxon>
        <taxon>Paenibacillaceae</taxon>
        <taxon>Paenibacillus</taxon>
    </lineage>
</organism>
<dbReference type="PANTHER" id="PTHR30294:SF29">
    <property type="entry name" value="MULTIDRUG ABC TRANSPORTER PERMEASE YBHS-RELATED"/>
    <property type="match status" value="1"/>
</dbReference>
<keyword evidence="5" id="KW-0472">Membrane</keyword>
<dbReference type="GO" id="GO:0005886">
    <property type="term" value="C:plasma membrane"/>
    <property type="evidence" value="ECO:0007669"/>
    <property type="project" value="UniProtKB-SubCell"/>
</dbReference>
<keyword evidence="3" id="KW-0812">Transmembrane</keyword>
<dbReference type="PANTHER" id="PTHR30294">
    <property type="entry name" value="MEMBRANE COMPONENT OF ABC TRANSPORTER YHHJ-RELATED"/>
    <property type="match status" value="1"/>
</dbReference>
<comment type="subcellular location">
    <subcellularLocation>
        <location evidence="1">Cell membrane</location>
        <topology evidence="1">Multi-pass membrane protein</topology>
    </subcellularLocation>
</comment>
<dbReference type="Pfam" id="PF12679">
    <property type="entry name" value="ABC2_membrane_2"/>
    <property type="match status" value="1"/>
</dbReference>
<evidence type="ECO:0000256" key="3">
    <source>
        <dbReference type="ARBA" id="ARBA00022692"/>
    </source>
</evidence>
<sequence>MRRTWSICTKELQQYFYSPTAYIAFAFYVLVSSLMFYLNFVLIQPSLIDVRYVIGNTSFIYLFVIPLLTMRLVADEFKQGTDELLLTSPVGIGEIVLGKYLASLLTLGVLTLITLVYPWIMSAFGDFDLPVFFLSYLGMFLLGAAMMSIGLFASTLTNNQMVAGIGGFAILLLFWMMNYLADLFDGKFKDWIVQFSLQDRMLNLQKGVLHGADILFFITLAAVFLILSVQSLERKRWR</sequence>
<proteinExistence type="predicted"/>
<dbReference type="InterPro" id="IPR051449">
    <property type="entry name" value="ABC-2_transporter_component"/>
</dbReference>
<dbReference type="GO" id="GO:0140359">
    <property type="term" value="F:ABC-type transporter activity"/>
    <property type="evidence" value="ECO:0007669"/>
    <property type="project" value="InterPro"/>
</dbReference>
<dbReference type="RefSeq" id="WP_024095521.1">
    <property type="nucleotide sequence ID" value="NZ_CP019794.1"/>
</dbReference>
<accession>A0A1V0UZN2</accession>
<reference evidence="6 7" key="1">
    <citation type="submission" date="2017-03" db="EMBL/GenBank/DDBJ databases">
        <title>Paenibacillus larvae genome sequencing.</title>
        <authorList>
            <person name="Dingman D.W."/>
        </authorList>
    </citation>
    <scope>NUCLEOTIDE SEQUENCE [LARGE SCALE GENOMIC DNA]</scope>
    <source>
        <strain evidence="6 7">SAG 10367</strain>
    </source>
</reference>
<gene>
    <name evidence="6" type="ORF">B7C51_12825</name>
</gene>
<keyword evidence="2" id="KW-1003">Cell membrane</keyword>
<protein>
    <submittedName>
        <fullName evidence="6">ABC transporter permease</fullName>
    </submittedName>
</protein>
<dbReference type="EMBL" id="CP020557">
    <property type="protein sequence ID" value="ARF70498.1"/>
    <property type="molecule type" value="Genomic_DNA"/>
</dbReference>
<evidence type="ECO:0000256" key="4">
    <source>
        <dbReference type="ARBA" id="ARBA00022989"/>
    </source>
</evidence>
<evidence type="ECO:0000256" key="1">
    <source>
        <dbReference type="ARBA" id="ARBA00004651"/>
    </source>
</evidence>
<name>A0A1V0UZN2_9BACL</name>
<dbReference type="GeneID" id="64217043"/>
<evidence type="ECO:0000313" key="6">
    <source>
        <dbReference type="EMBL" id="ARF70498.1"/>
    </source>
</evidence>
<dbReference type="Proteomes" id="UP000192727">
    <property type="component" value="Chromosome"/>
</dbReference>